<proteinExistence type="predicted"/>
<accession>A0A9W7HTJ3</accession>
<comment type="caution">
    <text evidence="1">The sequence shown here is derived from an EMBL/GenBank/DDBJ whole genome shotgun (WGS) entry which is preliminary data.</text>
</comment>
<organism evidence="1 2">
    <name type="scientific">Hibiscus trionum</name>
    <name type="common">Flower of an hour</name>
    <dbReference type="NCBI Taxonomy" id="183268"/>
    <lineage>
        <taxon>Eukaryota</taxon>
        <taxon>Viridiplantae</taxon>
        <taxon>Streptophyta</taxon>
        <taxon>Embryophyta</taxon>
        <taxon>Tracheophyta</taxon>
        <taxon>Spermatophyta</taxon>
        <taxon>Magnoliopsida</taxon>
        <taxon>eudicotyledons</taxon>
        <taxon>Gunneridae</taxon>
        <taxon>Pentapetalae</taxon>
        <taxon>rosids</taxon>
        <taxon>malvids</taxon>
        <taxon>Malvales</taxon>
        <taxon>Malvaceae</taxon>
        <taxon>Malvoideae</taxon>
        <taxon>Hibiscus</taxon>
    </lineage>
</organism>
<dbReference type="AlphaFoldDB" id="A0A9W7HTJ3"/>
<name>A0A9W7HTJ3_HIBTR</name>
<keyword evidence="2" id="KW-1185">Reference proteome</keyword>
<evidence type="ECO:0000313" key="1">
    <source>
        <dbReference type="EMBL" id="GMI82722.1"/>
    </source>
</evidence>
<dbReference type="EMBL" id="BSYR01000019">
    <property type="protein sequence ID" value="GMI82722.1"/>
    <property type="molecule type" value="Genomic_DNA"/>
</dbReference>
<gene>
    <name evidence="1" type="ORF">HRI_001941500</name>
</gene>
<dbReference type="OrthoDB" id="1658571at2759"/>
<sequence length="92" mass="10332">MVVLSLSENDNKENIPAFVLTKPSLPNNQKRRLRKPLQDITNLIIPQICSTPVQSHTAILVSPAKCRKRRAENELGSACKKTCLVYKSGNFR</sequence>
<dbReference type="Proteomes" id="UP001165190">
    <property type="component" value="Unassembled WGS sequence"/>
</dbReference>
<reference evidence="1" key="1">
    <citation type="submission" date="2023-05" db="EMBL/GenBank/DDBJ databases">
        <title>Genome and transcriptome analyses reveal genes involved in the formation of fine ridges on petal epidermal cells in Hibiscus trionum.</title>
        <authorList>
            <person name="Koshimizu S."/>
            <person name="Masuda S."/>
            <person name="Ishii T."/>
            <person name="Shirasu K."/>
            <person name="Hoshino A."/>
            <person name="Arita M."/>
        </authorList>
    </citation>
    <scope>NUCLEOTIDE SEQUENCE</scope>
    <source>
        <strain evidence="1">Hamamatsu line</strain>
    </source>
</reference>
<evidence type="ECO:0000313" key="2">
    <source>
        <dbReference type="Proteomes" id="UP001165190"/>
    </source>
</evidence>
<protein>
    <submittedName>
        <fullName evidence="1">Uncharacterized protein</fullName>
    </submittedName>
</protein>